<reference evidence="10" key="1">
    <citation type="journal article" date="2019" name="Plant J.">
        <title>Chlorella vulgaris genome assembly and annotation reveals the molecular basis for metabolic acclimation to high light conditions.</title>
        <authorList>
            <person name="Cecchin M."/>
            <person name="Marcolungo L."/>
            <person name="Rossato M."/>
            <person name="Girolomoni L."/>
            <person name="Cosentino E."/>
            <person name="Cuine S."/>
            <person name="Li-Beisson Y."/>
            <person name="Delledonne M."/>
            <person name="Ballottari M."/>
        </authorList>
    </citation>
    <scope>NUCLEOTIDE SEQUENCE</scope>
    <source>
        <strain evidence="10">211/11P</strain>
    </source>
</reference>
<evidence type="ECO:0000259" key="9">
    <source>
        <dbReference type="PROSITE" id="PS50893"/>
    </source>
</evidence>
<dbReference type="GO" id="GO:0016020">
    <property type="term" value="C:membrane"/>
    <property type="evidence" value="ECO:0007669"/>
    <property type="project" value="UniProtKB-SubCell"/>
</dbReference>
<dbReference type="Proteomes" id="UP001055712">
    <property type="component" value="Unassembled WGS sequence"/>
</dbReference>
<evidence type="ECO:0000313" key="10">
    <source>
        <dbReference type="EMBL" id="KAI3423801.1"/>
    </source>
</evidence>
<dbReference type="SUPFAM" id="SSF52540">
    <property type="entry name" value="P-loop containing nucleoside triphosphate hydrolases"/>
    <property type="match status" value="1"/>
</dbReference>
<feature type="transmembrane region" description="Helical" evidence="8">
    <location>
        <begin position="499"/>
        <end position="520"/>
    </location>
</feature>
<evidence type="ECO:0000256" key="7">
    <source>
        <dbReference type="ARBA" id="ARBA00023136"/>
    </source>
</evidence>
<comment type="caution">
    <text evidence="10">The sequence shown here is derived from an EMBL/GenBank/DDBJ whole genome shotgun (WGS) entry which is preliminary data.</text>
</comment>
<comment type="subcellular location">
    <subcellularLocation>
        <location evidence="1">Membrane</location>
        <topology evidence="1">Multi-pass membrane protein</topology>
    </subcellularLocation>
</comment>
<keyword evidence="11" id="KW-1185">Reference proteome</keyword>
<keyword evidence="6 8" id="KW-1133">Transmembrane helix</keyword>
<evidence type="ECO:0000256" key="3">
    <source>
        <dbReference type="ARBA" id="ARBA00022692"/>
    </source>
</evidence>
<dbReference type="Pfam" id="PF00005">
    <property type="entry name" value="ABC_tran"/>
    <property type="match status" value="1"/>
</dbReference>
<feature type="transmembrane region" description="Helical" evidence="8">
    <location>
        <begin position="359"/>
        <end position="377"/>
    </location>
</feature>
<feature type="domain" description="ABC transporter" evidence="9">
    <location>
        <begin position="35"/>
        <end position="277"/>
    </location>
</feature>
<gene>
    <name evidence="10" type="ORF">D9Q98_009638</name>
</gene>
<evidence type="ECO:0000313" key="11">
    <source>
        <dbReference type="Proteomes" id="UP001055712"/>
    </source>
</evidence>
<dbReference type="OrthoDB" id="66620at2759"/>
<reference evidence="10" key="2">
    <citation type="submission" date="2020-11" db="EMBL/GenBank/DDBJ databases">
        <authorList>
            <person name="Cecchin M."/>
            <person name="Marcolungo L."/>
            <person name="Rossato M."/>
            <person name="Girolomoni L."/>
            <person name="Cosentino E."/>
            <person name="Cuine S."/>
            <person name="Li-Beisson Y."/>
            <person name="Delledonne M."/>
            <person name="Ballottari M."/>
        </authorList>
    </citation>
    <scope>NUCLEOTIDE SEQUENCE</scope>
    <source>
        <strain evidence="10">211/11P</strain>
        <tissue evidence="10">Whole cell</tissue>
    </source>
</reference>
<dbReference type="InterPro" id="IPR003439">
    <property type="entry name" value="ABC_transporter-like_ATP-bd"/>
</dbReference>
<dbReference type="InterPro" id="IPR017871">
    <property type="entry name" value="ABC_transporter-like_CS"/>
</dbReference>
<dbReference type="InterPro" id="IPR003593">
    <property type="entry name" value="AAA+_ATPase"/>
</dbReference>
<dbReference type="PROSITE" id="PS00211">
    <property type="entry name" value="ABC_TRANSPORTER_1"/>
    <property type="match status" value="1"/>
</dbReference>
<sequence>MSADIEMQGGEQAGPTCVVDVQTQNAQPPDAEVVLAWSDLTVTSTRGKKKLLDNLTGQAGPGFTAIMGPSGAGKSTLLNALACRLDKGATMDGKVRLNNKLYELNHLKRLSSYVMQDDLLNAHHTVEETLLYAAKLRLPPSTSVTERVARIEEVIDATKLHHCRHTLVGSPLRKGISGGERKRLSVAMELLTRPMLIFLDEPTSGLDSSVAMSVCVLLRELAETRRCTILCTIHQPSAKIFSLFHKLFLLQGGKIVFQGDPSTAVTVFAQHGFPCPPLTNPADHLMDVISPHTSHIHVDARASFSNWSLTEPPIVFEDQGSKLELDLRERMPWFRQYLVLLDRCRKEQQRKWRTSLTQLLQGLAMATLIGGVFFQIGTTQASIAKRLPVLFFCCINQGIFGAMSTVNSFPAERVLTLRERASGMYFVSAYFAAKTTAESLVYLITPVFFSSVAYWMIGLQPIFGKFVVFTCFMILCTLAAVSLAQAVSAICRDVDTSVVVLPMFLEVTRLFGGFFLAPALSKDWMIPFDYLSYVRYSYSGVALSQLEGLVLTCTSNELAKTKDGVCPVTSGQQTIDTLGLGELSIAANAGVLIAFITICRIVAFLGIRYIKW</sequence>
<dbReference type="InterPro" id="IPR050352">
    <property type="entry name" value="ABCG_transporters"/>
</dbReference>
<evidence type="ECO:0000256" key="5">
    <source>
        <dbReference type="ARBA" id="ARBA00022840"/>
    </source>
</evidence>
<dbReference type="InterPro" id="IPR027417">
    <property type="entry name" value="P-loop_NTPase"/>
</dbReference>
<dbReference type="GO" id="GO:0016887">
    <property type="term" value="F:ATP hydrolysis activity"/>
    <property type="evidence" value="ECO:0007669"/>
    <property type="project" value="InterPro"/>
</dbReference>
<protein>
    <recommendedName>
        <fullName evidence="9">ABC transporter domain-containing protein</fullName>
    </recommendedName>
</protein>
<keyword evidence="5" id="KW-0067">ATP-binding</keyword>
<dbReference type="PROSITE" id="PS50893">
    <property type="entry name" value="ABC_TRANSPORTER_2"/>
    <property type="match status" value="1"/>
</dbReference>
<accession>A0A9D4YSA6</accession>
<name>A0A9D4YSA6_CHLVU</name>
<feature type="transmembrane region" description="Helical" evidence="8">
    <location>
        <begin position="389"/>
        <end position="409"/>
    </location>
</feature>
<dbReference type="EMBL" id="SIDB01000014">
    <property type="protein sequence ID" value="KAI3423801.1"/>
    <property type="molecule type" value="Genomic_DNA"/>
</dbReference>
<dbReference type="PANTHER" id="PTHR48041:SF139">
    <property type="entry name" value="PROTEIN SCARLET"/>
    <property type="match status" value="1"/>
</dbReference>
<feature type="transmembrane region" description="Helical" evidence="8">
    <location>
        <begin position="585"/>
        <end position="607"/>
    </location>
</feature>
<dbReference type="GO" id="GO:0005524">
    <property type="term" value="F:ATP binding"/>
    <property type="evidence" value="ECO:0007669"/>
    <property type="project" value="UniProtKB-KW"/>
</dbReference>
<dbReference type="InterPro" id="IPR043926">
    <property type="entry name" value="ABCG_dom"/>
</dbReference>
<evidence type="ECO:0000256" key="1">
    <source>
        <dbReference type="ARBA" id="ARBA00004141"/>
    </source>
</evidence>
<feature type="transmembrane region" description="Helical" evidence="8">
    <location>
        <begin position="440"/>
        <end position="457"/>
    </location>
</feature>
<dbReference type="Pfam" id="PF19055">
    <property type="entry name" value="ABC2_membrane_7"/>
    <property type="match status" value="1"/>
</dbReference>
<evidence type="ECO:0000256" key="8">
    <source>
        <dbReference type="SAM" id="Phobius"/>
    </source>
</evidence>
<dbReference type="SMART" id="SM00382">
    <property type="entry name" value="AAA"/>
    <property type="match status" value="1"/>
</dbReference>
<keyword evidence="4" id="KW-0547">Nucleotide-binding</keyword>
<organism evidence="10 11">
    <name type="scientific">Chlorella vulgaris</name>
    <name type="common">Green alga</name>
    <dbReference type="NCBI Taxonomy" id="3077"/>
    <lineage>
        <taxon>Eukaryota</taxon>
        <taxon>Viridiplantae</taxon>
        <taxon>Chlorophyta</taxon>
        <taxon>core chlorophytes</taxon>
        <taxon>Trebouxiophyceae</taxon>
        <taxon>Chlorellales</taxon>
        <taxon>Chlorellaceae</taxon>
        <taxon>Chlorella clade</taxon>
        <taxon>Chlorella</taxon>
    </lineage>
</organism>
<evidence type="ECO:0000256" key="6">
    <source>
        <dbReference type="ARBA" id="ARBA00022989"/>
    </source>
</evidence>
<evidence type="ECO:0000256" key="4">
    <source>
        <dbReference type="ARBA" id="ARBA00022741"/>
    </source>
</evidence>
<evidence type="ECO:0000256" key="2">
    <source>
        <dbReference type="ARBA" id="ARBA00022448"/>
    </source>
</evidence>
<keyword evidence="2" id="KW-0813">Transport</keyword>
<dbReference type="Pfam" id="PF01061">
    <property type="entry name" value="ABC2_membrane"/>
    <property type="match status" value="1"/>
</dbReference>
<dbReference type="Gene3D" id="3.40.50.300">
    <property type="entry name" value="P-loop containing nucleotide triphosphate hydrolases"/>
    <property type="match status" value="1"/>
</dbReference>
<dbReference type="GO" id="GO:0140359">
    <property type="term" value="F:ABC-type transporter activity"/>
    <property type="evidence" value="ECO:0007669"/>
    <property type="project" value="InterPro"/>
</dbReference>
<dbReference type="CDD" id="cd03213">
    <property type="entry name" value="ABCG_EPDR"/>
    <property type="match status" value="1"/>
</dbReference>
<dbReference type="InterPro" id="IPR013525">
    <property type="entry name" value="ABC2_TM"/>
</dbReference>
<feature type="transmembrane region" description="Helical" evidence="8">
    <location>
        <begin position="463"/>
        <end position="487"/>
    </location>
</feature>
<keyword evidence="7 8" id="KW-0472">Membrane</keyword>
<dbReference type="PANTHER" id="PTHR48041">
    <property type="entry name" value="ABC TRANSPORTER G FAMILY MEMBER 28"/>
    <property type="match status" value="1"/>
</dbReference>
<keyword evidence="3 8" id="KW-0812">Transmembrane</keyword>
<proteinExistence type="predicted"/>
<dbReference type="AlphaFoldDB" id="A0A9D4YSA6"/>